<dbReference type="RefSeq" id="WP_129083055.1">
    <property type="nucleotide sequence ID" value="NZ_CP041070.1"/>
</dbReference>
<evidence type="ECO:0000313" key="4">
    <source>
        <dbReference type="EMBL" id="RXJ61122.1"/>
    </source>
</evidence>
<organism evidence="4 5">
    <name type="scientific">Halarcobacter anaerophilus</name>
    <dbReference type="NCBI Taxonomy" id="877500"/>
    <lineage>
        <taxon>Bacteria</taxon>
        <taxon>Pseudomonadati</taxon>
        <taxon>Campylobacterota</taxon>
        <taxon>Epsilonproteobacteria</taxon>
        <taxon>Campylobacterales</taxon>
        <taxon>Arcobacteraceae</taxon>
        <taxon>Halarcobacter</taxon>
    </lineage>
</organism>
<dbReference type="GO" id="GO:0008477">
    <property type="term" value="F:purine nucleosidase activity"/>
    <property type="evidence" value="ECO:0007669"/>
    <property type="project" value="TreeGrafter"/>
</dbReference>
<keyword evidence="1 4" id="KW-0378">Hydrolase</keyword>
<comment type="caution">
    <text evidence="4">The sequence shown here is derived from an EMBL/GenBank/DDBJ whole genome shotgun (WGS) entry which is preliminary data.</text>
</comment>
<evidence type="ECO:0000259" key="3">
    <source>
        <dbReference type="Pfam" id="PF01156"/>
    </source>
</evidence>
<dbReference type="InterPro" id="IPR023186">
    <property type="entry name" value="IUNH"/>
</dbReference>
<name>A0A4Q0XUQ2_9BACT</name>
<dbReference type="Pfam" id="PF01156">
    <property type="entry name" value="IU_nuc_hydro"/>
    <property type="match status" value="1"/>
</dbReference>
<gene>
    <name evidence="4" type="ORF">CRV06_14655</name>
</gene>
<proteinExistence type="predicted"/>
<dbReference type="PANTHER" id="PTHR12304:SF4">
    <property type="entry name" value="URIDINE NUCLEOSIDASE"/>
    <property type="match status" value="1"/>
</dbReference>
<dbReference type="OrthoDB" id="9797882at2"/>
<dbReference type="InterPro" id="IPR036452">
    <property type="entry name" value="Ribo_hydro-like"/>
</dbReference>
<sequence length="335" mass="37587">MKNSIKKVIIDSDMGWDDVLSICYLLKNPSIQIVGIMVTGCGETNLRWGSIIAKTLMELVEKTEVKVCIGAKNPTKFEHKFPQSFKDDMNDIMGLLGSLNPKKTIEFDKREAWDFLYDILEESSEKVTILSLGGFTNIAKMLEKHPKAKIENIEQIYAMAGAVFVDGNVALLNNAQEQWNQGDIYSTNYSAEWNIFIDPLAAKKVFASTIPLTLIPLDACNYVVLNADYIDTITATDPIAIIVRNIFLKKTGDYDEGIPVPIFDPLATMIMAGDLKNYQFHKEYLDVNIEDTKINNHCGKTYIVPKGSRKIKIVQGVSQLEFSKQFAKIINKGLV</sequence>
<dbReference type="Proteomes" id="UP000290191">
    <property type="component" value="Unassembled WGS sequence"/>
</dbReference>
<dbReference type="EMBL" id="PDKO01000021">
    <property type="protein sequence ID" value="RXJ61122.1"/>
    <property type="molecule type" value="Genomic_DNA"/>
</dbReference>
<dbReference type="AlphaFoldDB" id="A0A4Q0XUQ2"/>
<accession>A0A4Q0XUQ2</accession>
<evidence type="ECO:0000256" key="1">
    <source>
        <dbReference type="ARBA" id="ARBA00022801"/>
    </source>
</evidence>
<dbReference type="SUPFAM" id="SSF53590">
    <property type="entry name" value="Nucleoside hydrolase"/>
    <property type="match status" value="1"/>
</dbReference>
<dbReference type="STRING" id="877500.GCA_000935065_00287"/>
<dbReference type="InterPro" id="IPR001910">
    <property type="entry name" value="Inosine/uridine_hydrolase_dom"/>
</dbReference>
<evidence type="ECO:0000256" key="2">
    <source>
        <dbReference type="ARBA" id="ARBA00023295"/>
    </source>
</evidence>
<keyword evidence="2" id="KW-0326">Glycosidase</keyword>
<feature type="domain" description="Inosine/uridine-preferring nucleoside hydrolase" evidence="3">
    <location>
        <begin position="8"/>
        <end position="322"/>
    </location>
</feature>
<dbReference type="GO" id="GO:0006152">
    <property type="term" value="P:purine nucleoside catabolic process"/>
    <property type="evidence" value="ECO:0007669"/>
    <property type="project" value="TreeGrafter"/>
</dbReference>
<dbReference type="GO" id="GO:0005829">
    <property type="term" value="C:cytosol"/>
    <property type="evidence" value="ECO:0007669"/>
    <property type="project" value="TreeGrafter"/>
</dbReference>
<evidence type="ECO:0000313" key="5">
    <source>
        <dbReference type="Proteomes" id="UP000290191"/>
    </source>
</evidence>
<keyword evidence="5" id="KW-1185">Reference proteome</keyword>
<reference evidence="4 5" key="1">
    <citation type="submission" date="2017-10" db="EMBL/GenBank/DDBJ databases">
        <title>Genomics of the genus Arcobacter.</title>
        <authorList>
            <person name="Perez-Cataluna A."/>
            <person name="Figueras M.J."/>
        </authorList>
    </citation>
    <scope>NUCLEOTIDE SEQUENCE [LARGE SCALE GENOMIC DNA]</scope>
    <source>
        <strain evidence="4 5">DSM 24636</strain>
    </source>
</reference>
<protein>
    <submittedName>
        <fullName evidence="4">Nucleoside hydrolase</fullName>
    </submittedName>
</protein>
<dbReference type="Gene3D" id="3.90.245.10">
    <property type="entry name" value="Ribonucleoside hydrolase-like"/>
    <property type="match status" value="1"/>
</dbReference>
<dbReference type="PANTHER" id="PTHR12304">
    <property type="entry name" value="INOSINE-URIDINE PREFERRING NUCLEOSIDE HYDROLASE"/>
    <property type="match status" value="1"/>
</dbReference>